<dbReference type="SUPFAM" id="SSF57414">
    <property type="entry name" value="Hairpin loop containing domain-like"/>
    <property type="match status" value="1"/>
</dbReference>
<dbReference type="InParanoid" id="A7RU88"/>
<dbReference type="HOGENOM" id="CLU_659383_0_0_1"/>
<dbReference type="Proteomes" id="UP000001593">
    <property type="component" value="Unassembled WGS sequence"/>
</dbReference>
<name>A7RU88_NEMVE</name>
<evidence type="ECO:0000259" key="3">
    <source>
        <dbReference type="SMART" id="SM00473"/>
    </source>
</evidence>
<dbReference type="Pfam" id="PF00024">
    <property type="entry name" value="PAN_1"/>
    <property type="match status" value="1"/>
</dbReference>
<accession>A7RU88</accession>
<dbReference type="SUPFAM" id="SSF49899">
    <property type="entry name" value="Concanavalin A-like lectins/glucanases"/>
    <property type="match status" value="1"/>
</dbReference>
<dbReference type="AlphaFoldDB" id="A7RU88"/>
<protein>
    <submittedName>
        <fullName evidence="5">Uncharacterized protein</fullName>
    </submittedName>
</protein>
<feature type="domain" description="Apple" evidence="3">
    <location>
        <begin position="333"/>
        <end position="409"/>
    </location>
</feature>
<dbReference type="EMBL" id="DS469539">
    <property type="protein sequence ID" value="EDO45038.1"/>
    <property type="molecule type" value="Genomic_DNA"/>
</dbReference>
<organism evidence="5 6">
    <name type="scientific">Nematostella vectensis</name>
    <name type="common">Starlet sea anemone</name>
    <dbReference type="NCBI Taxonomy" id="45351"/>
    <lineage>
        <taxon>Eukaryota</taxon>
        <taxon>Metazoa</taxon>
        <taxon>Cnidaria</taxon>
        <taxon>Anthozoa</taxon>
        <taxon>Hexacorallia</taxon>
        <taxon>Actiniaria</taxon>
        <taxon>Edwardsiidae</taxon>
        <taxon>Nematostella</taxon>
    </lineage>
</organism>
<evidence type="ECO:0000256" key="1">
    <source>
        <dbReference type="ARBA" id="ARBA00022729"/>
    </source>
</evidence>
<sequence>MWDCGKSLYHHYNLHINVIPKRLYKIRLNFSSHENSPIAEAGFYPGTRATAYDKFSECYTEIPVMIDLRGKSFTIAAWIKIKAKSQMTQTIISDWADPQQFTFSLSSSQRLLFKRYYKDGTPNQILSSKVVSIGRWYHVAVTFDKESGLVRLYLDTIEIESLVFDMKEWRGPSSKPIIGDSLSTAFPDQKFSGAIMDVYVFGVVKSGGELDDLRGESPTPVYLFGVVKSGGELDDLRGESPTPVYVFGVVKSRGELDDLRGESPTPVYLFGVVKSGGELDDLRGESPTPVYLFGVVKSGGELDDLRGESPTTVYVFGVVKSRGELDDLRAPLDERMVFQHLPGSLTGHVISSHTEFDHRLCMVLCARTSACVSFNHRPDGGICQLKNGTKREYPGDFITSNGFQYYEKLEFTLIPWK</sequence>
<evidence type="ECO:0000256" key="2">
    <source>
        <dbReference type="ARBA" id="ARBA00023157"/>
    </source>
</evidence>
<proteinExistence type="predicted"/>
<keyword evidence="2" id="KW-1015">Disulfide bond</keyword>
<evidence type="ECO:0000313" key="5">
    <source>
        <dbReference type="EMBL" id="EDO45038.1"/>
    </source>
</evidence>
<dbReference type="InterPro" id="IPR013320">
    <property type="entry name" value="ConA-like_dom_sf"/>
</dbReference>
<dbReference type="InterPro" id="IPR003609">
    <property type="entry name" value="Pan_app"/>
</dbReference>
<keyword evidence="1" id="KW-0732">Signal</keyword>
<dbReference type="InterPro" id="IPR006558">
    <property type="entry name" value="LamG-like"/>
</dbReference>
<feature type="domain" description="LamG-like jellyroll fold" evidence="4">
    <location>
        <begin position="71"/>
        <end position="208"/>
    </location>
</feature>
<dbReference type="Gene3D" id="2.60.120.200">
    <property type="match status" value="1"/>
</dbReference>
<evidence type="ECO:0000313" key="6">
    <source>
        <dbReference type="Proteomes" id="UP000001593"/>
    </source>
</evidence>
<reference evidence="5 6" key="1">
    <citation type="journal article" date="2007" name="Science">
        <title>Sea anemone genome reveals ancestral eumetazoan gene repertoire and genomic organization.</title>
        <authorList>
            <person name="Putnam N.H."/>
            <person name="Srivastava M."/>
            <person name="Hellsten U."/>
            <person name="Dirks B."/>
            <person name="Chapman J."/>
            <person name="Salamov A."/>
            <person name="Terry A."/>
            <person name="Shapiro H."/>
            <person name="Lindquist E."/>
            <person name="Kapitonov V.V."/>
            <person name="Jurka J."/>
            <person name="Genikhovich G."/>
            <person name="Grigoriev I.V."/>
            <person name="Lucas S.M."/>
            <person name="Steele R.E."/>
            <person name="Finnerty J.R."/>
            <person name="Technau U."/>
            <person name="Martindale M.Q."/>
            <person name="Rokhsar D.S."/>
        </authorList>
    </citation>
    <scope>NUCLEOTIDE SEQUENCE [LARGE SCALE GENOMIC DNA]</scope>
    <source>
        <strain evidence="6">CH2 X CH6</strain>
    </source>
</reference>
<keyword evidence="6" id="KW-1185">Reference proteome</keyword>
<dbReference type="SMART" id="SM00473">
    <property type="entry name" value="PAN_AP"/>
    <property type="match status" value="1"/>
</dbReference>
<evidence type="ECO:0000259" key="4">
    <source>
        <dbReference type="SMART" id="SM00560"/>
    </source>
</evidence>
<dbReference type="Pfam" id="PF13385">
    <property type="entry name" value="Laminin_G_3"/>
    <property type="match status" value="1"/>
</dbReference>
<gene>
    <name evidence="5" type="ORF">NEMVEDRAFT_v1g202248</name>
</gene>
<dbReference type="SMART" id="SM00560">
    <property type="entry name" value="LamGL"/>
    <property type="match status" value="1"/>
</dbReference>